<evidence type="ECO:0000313" key="2">
    <source>
        <dbReference type="Proteomes" id="UP000035800"/>
    </source>
</evidence>
<reference evidence="1 2" key="2">
    <citation type="journal article" date="2014" name="Emerg. Microbes Infect.">
        <title>Potential impact on kidney infection: a whole-genome analysis of Leptospira santarosai serovar Shermani.</title>
        <authorList>
            <person name="Chou L.F."/>
            <person name="Chen T.W."/>
            <person name="Ko Y.C."/>
            <person name="Pan M.J."/>
            <person name="Tian Y.C."/>
            <person name="Chiu C.H."/>
            <person name="Tang P."/>
            <person name="Hung C.C."/>
            <person name="Yang C.W."/>
        </authorList>
    </citation>
    <scope>NUCLEOTIDE SEQUENCE</scope>
    <source>
        <strain evidence="1 2">LT 821</strain>
    </source>
</reference>
<reference evidence="1 2" key="1">
    <citation type="journal article" date="2012" name="Gene">
        <title>Sequence of Leptospira santarosai serovar Shermani genome and prediction of virulence-associated genes.</title>
        <authorList>
            <person name="Chou L.F."/>
            <person name="Chen Y.T."/>
            <person name="Lu C.W."/>
            <person name="Ko Y.C."/>
            <person name="Tang C.Y."/>
            <person name="Pan M.J."/>
            <person name="Tian Y.C."/>
            <person name="Chiu C.H."/>
            <person name="Hung C.C."/>
            <person name="Yang C.W."/>
        </authorList>
    </citation>
    <scope>NUCLEOTIDE SEQUENCE [LARGE SCALE GENOMIC DNA]</scope>
    <source>
        <strain evidence="1">LT 821</strain>
    </source>
</reference>
<dbReference type="AlphaFoldDB" id="A0A097ET26"/>
<dbReference type="SUPFAM" id="SSF143081">
    <property type="entry name" value="BB1717-like"/>
    <property type="match status" value="1"/>
</dbReference>
<protein>
    <submittedName>
        <fullName evidence="1">Uncharacterized protein</fullName>
    </submittedName>
</protein>
<dbReference type="InterPro" id="IPR036590">
    <property type="entry name" value="SRAP-like"/>
</dbReference>
<organism evidence="1 2">
    <name type="scientific">Leptospira santarosai serovar Shermani str. LT 821</name>
    <dbReference type="NCBI Taxonomy" id="758847"/>
    <lineage>
        <taxon>Bacteria</taxon>
        <taxon>Pseudomonadati</taxon>
        <taxon>Spirochaetota</taxon>
        <taxon>Spirochaetia</taxon>
        <taxon>Leptospirales</taxon>
        <taxon>Leptospiraceae</taxon>
        <taxon>Leptospira</taxon>
    </lineage>
</organism>
<name>A0A097ET26_9LEPT</name>
<sequence length="108" mass="12236">MEKTEHQEYFVIGRDCQLSLSTASLEWSENISKPNNRFKLFLESGNLFGFAGLYCSFIDDDGIKKIGFVIASMPTNEHISKVLHRQPKLILKNNIENGSMSPARNLKS</sequence>
<evidence type="ECO:0000313" key="1">
    <source>
        <dbReference type="EMBL" id="AIT11120.1"/>
    </source>
</evidence>
<accession>A0A097ET26</accession>
<proteinExistence type="predicted"/>
<dbReference type="KEGG" id="lst:LSS_23255"/>
<gene>
    <name evidence="1" type="ORF">LSS_23255</name>
</gene>
<dbReference type="Proteomes" id="UP000035800">
    <property type="component" value="Chromosome II"/>
</dbReference>
<dbReference type="EMBL" id="CP006695">
    <property type="protein sequence ID" value="AIT11120.1"/>
    <property type="molecule type" value="Genomic_DNA"/>
</dbReference>